<organism evidence="9 10">
    <name type="scientific">Dehalogenimonas alkenigignens</name>
    <dbReference type="NCBI Taxonomy" id="1217799"/>
    <lineage>
        <taxon>Bacteria</taxon>
        <taxon>Bacillati</taxon>
        <taxon>Chloroflexota</taxon>
        <taxon>Dehalococcoidia</taxon>
        <taxon>Dehalococcoidales</taxon>
        <taxon>Dehalococcoidaceae</taxon>
        <taxon>Dehalogenimonas</taxon>
    </lineage>
</organism>
<feature type="transmembrane region" description="Helical" evidence="7">
    <location>
        <begin position="368"/>
        <end position="387"/>
    </location>
</feature>
<dbReference type="AlphaFoldDB" id="A0A0W0GL52"/>
<keyword evidence="7" id="KW-0812">Transmembrane</keyword>
<keyword evidence="6 7" id="KW-0472">Membrane</keyword>
<dbReference type="PROSITE" id="PS51379">
    <property type="entry name" value="4FE4S_FER_2"/>
    <property type="match status" value="1"/>
</dbReference>
<keyword evidence="3" id="KW-0479">Metal-binding</keyword>
<dbReference type="STRING" id="1217799.DEALK_02060"/>
<dbReference type="InterPro" id="IPR052378">
    <property type="entry name" value="NosR_regulator"/>
</dbReference>
<comment type="caution">
    <text evidence="9">The sequence shown here is derived from an EMBL/GenBank/DDBJ whole genome shotgun (WGS) entry which is preliminary data.</text>
</comment>
<evidence type="ECO:0000256" key="6">
    <source>
        <dbReference type="ARBA" id="ARBA00023136"/>
    </source>
</evidence>
<sequence>MKQNNTPSAVERNLLDNRFIGGLMKSKWYPGIIQWPTALVFFLIMYLLLLGPTMSHSNFGSALTWILWWPLIPLVFLLFGRFWCAICPFGTINDLVQKYVGHNRPVPNFLKKYGVWIIMAAFIAITWADNVFGVIKSPWASGVLLLLILTGVVISGVFFERRAWCRHLCFLGGMSSNYSQTGMLALRGTPEKCAKCKVTACYKGNDKAPGCPMFEFPRTMDTSGQCNLCGYCVKSCPNNSLTLTVRPPTKELWSIKKPRFAAALLAVVIMGILFVQNAAMLEIWQSILSGLEGVLGTDNNTILFTAAFTAAIGAPILLLWLASLAAKKINGETVTKNFARFGYAVIALSLAGHISHNLFHLLGEGGSIVAIGATFVGATASVAPGLFNGSIIQVLQYFVIILGIAGSLYTTYRIAKSNFPDKVLATVLPFGALILSLGIVNLFLASMPMTHRM</sequence>
<evidence type="ECO:0000313" key="9">
    <source>
        <dbReference type="EMBL" id="KTB49293.1"/>
    </source>
</evidence>
<keyword evidence="5" id="KW-0411">Iron-sulfur</keyword>
<feature type="domain" description="4Fe-4S ferredoxin-type" evidence="8">
    <location>
        <begin position="216"/>
        <end position="246"/>
    </location>
</feature>
<dbReference type="SUPFAM" id="SSF54862">
    <property type="entry name" value="4Fe-4S ferredoxins"/>
    <property type="match status" value="1"/>
</dbReference>
<dbReference type="GO" id="GO:0046872">
    <property type="term" value="F:metal ion binding"/>
    <property type="evidence" value="ECO:0007669"/>
    <property type="project" value="UniProtKB-KW"/>
</dbReference>
<feature type="transmembrane region" description="Helical" evidence="7">
    <location>
        <begin position="68"/>
        <end position="92"/>
    </location>
</feature>
<dbReference type="EMBL" id="LFDV01000001">
    <property type="protein sequence ID" value="KTB49293.1"/>
    <property type="molecule type" value="Genomic_DNA"/>
</dbReference>
<feature type="transmembrane region" description="Helical" evidence="7">
    <location>
        <begin position="113"/>
        <end position="133"/>
    </location>
</feature>
<evidence type="ECO:0000256" key="1">
    <source>
        <dbReference type="ARBA" id="ARBA00004236"/>
    </source>
</evidence>
<gene>
    <name evidence="9" type="ORF">DEALK_02060</name>
</gene>
<dbReference type="RefSeq" id="WP_058437874.1">
    <property type="nucleotide sequence ID" value="NZ_KQ758903.1"/>
</dbReference>
<reference evidence="9 10" key="1">
    <citation type="submission" date="2015-06" db="EMBL/GenBank/DDBJ databases">
        <title>Genome sequence of the organohalide-respiring Dehalogenimonas alkenigignens type strain (IP3-3T).</title>
        <authorList>
            <person name="Key T.A."/>
            <person name="Richmond D.P."/>
            <person name="Bowman K.S."/>
            <person name="Cho Y.-J."/>
            <person name="Chun J."/>
            <person name="da Costa M.S."/>
            <person name="Rainey F.A."/>
            <person name="Moe W.M."/>
        </authorList>
    </citation>
    <scope>NUCLEOTIDE SEQUENCE [LARGE SCALE GENOMIC DNA]</scope>
    <source>
        <strain evidence="9 10">IP3-3</strain>
    </source>
</reference>
<dbReference type="PATRIC" id="fig|1217799.6.peg.210"/>
<dbReference type="OrthoDB" id="9771372at2"/>
<feature type="transmembrane region" description="Helical" evidence="7">
    <location>
        <begin position="338"/>
        <end position="356"/>
    </location>
</feature>
<feature type="transmembrane region" description="Helical" evidence="7">
    <location>
        <begin position="260"/>
        <end position="281"/>
    </location>
</feature>
<dbReference type="GO" id="GO:0005886">
    <property type="term" value="C:plasma membrane"/>
    <property type="evidence" value="ECO:0007669"/>
    <property type="project" value="UniProtKB-SubCell"/>
</dbReference>
<dbReference type="PANTHER" id="PTHR30224:SF4">
    <property type="entry name" value="ELECTRON TRANSPORT PROTEIN YCCM-RELATED"/>
    <property type="match status" value="1"/>
</dbReference>
<evidence type="ECO:0000256" key="2">
    <source>
        <dbReference type="ARBA" id="ARBA00022475"/>
    </source>
</evidence>
<evidence type="ECO:0000256" key="5">
    <source>
        <dbReference type="ARBA" id="ARBA00023014"/>
    </source>
</evidence>
<evidence type="ECO:0000256" key="7">
    <source>
        <dbReference type="SAM" id="Phobius"/>
    </source>
</evidence>
<feature type="transmembrane region" description="Helical" evidence="7">
    <location>
        <begin position="139"/>
        <end position="159"/>
    </location>
</feature>
<proteinExistence type="predicted"/>
<name>A0A0W0GL52_9CHLR</name>
<feature type="transmembrane region" description="Helical" evidence="7">
    <location>
        <begin position="301"/>
        <end position="326"/>
    </location>
</feature>
<dbReference type="Proteomes" id="UP000053947">
    <property type="component" value="Unassembled WGS sequence"/>
</dbReference>
<evidence type="ECO:0000256" key="4">
    <source>
        <dbReference type="ARBA" id="ARBA00023004"/>
    </source>
</evidence>
<comment type="subcellular location">
    <subcellularLocation>
        <location evidence="1">Cell membrane</location>
    </subcellularLocation>
</comment>
<dbReference type="PANTHER" id="PTHR30224">
    <property type="entry name" value="ELECTRON TRANSPORT PROTEIN"/>
    <property type="match status" value="1"/>
</dbReference>
<dbReference type="Pfam" id="PF12801">
    <property type="entry name" value="Fer4_5"/>
    <property type="match status" value="2"/>
</dbReference>
<accession>A0A0W0GL52</accession>
<evidence type="ECO:0000259" key="8">
    <source>
        <dbReference type="PROSITE" id="PS51379"/>
    </source>
</evidence>
<dbReference type="InterPro" id="IPR017900">
    <property type="entry name" value="4Fe4S_Fe_S_CS"/>
</dbReference>
<dbReference type="InterPro" id="IPR017896">
    <property type="entry name" value="4Fe4S_Fe-S-bd"/>
</dbReference>
<feature type="transmembrane region" description="Helical" evidence="7">
    <location>
        <begin position="424"/>
        <end position="444"/>
    </location>
</feature>
<keyword evidence="4" id="KW-0408">Iron</keyword>
<dbReference type="GO" id="GO:0051536">
    <property type="term" value="F:iron-sulfur cluster binding"/>
    <property type="evidence" value="ECO:0007669"/>
    <property type="project" value="UniProtKB-KW"/>
</dbReference>
<keyword evidence="2" id="KW-1003">Cell membrane</keyword>
<feature type="transmembrane region" description="Helical" evidence="7">
    <location>
        <begin position="28"/>
        <end position="48"/>
    </location>
</feature>
<keyword evidence="7" id="KW-1133">Transmembrane helix</keyword>
<evidence type="ECO:0000313" key="10">
    <source>
        <dbReference type="Proteomes" id="UP000053947"/>
    </source>
</evidence>
<dbReference type="PROSITE" id="PS00198">
    <property type="entry name" value="4FE4S_FER_1"/>
    <property type="match status" value="1"/>
</dbReference>
<keyword evidence="10" id="KW-1185">Reference proteome</keyword>
<protein>
    <submittedName>
        <fullName evidence="9">4Fe-4S binding domain</fullName>
    </submittedName>
</protein>
<evidence type="ECO:0000256" key="3">
    <source>
        <dbReference type="ARBA" id="ARBA00022723"/>
    </source>
</evidence>
<feature type="transmembrane region" description="Helical" evidence="7">
    <location>
        <begin position="394"/>
        <end position="412"/>
    </location>
</feature>